<dbReference type="HOGENOM" id="CLU_2847723_0_0_7"/>
<organism evidence="2 3">
    <name type="scientific">Stigmatella aurantiaca (strain DW4/3-1)</name>
    <dbReference type="NCBI Taxonomy" id="378806"/>
    <lineage>
        <taxon>Bacteria</taxon>
        <taxon>Pseudomonadati</taxon>
        <taxon>Myxococcota</taxon>
        <taxon>Myxococcia</taxon>
        <taxon>Myxococcales</taxon>
        <taxon>Cystobacterineae</taxon>
        <taxon>Archangiaceae</taxon>
        <taxon>Stigmatella</taxon>
    </lineage>
</organism>
<sequence length="65" mass="6819">MRLDDGMVEGTQGAQRKRPSEGISGGASVQREAPKGGTRGGASSESAPKARGEQRRLQDFLSAFV</sequence>
<dbReference type="Proteomes" id="UP000001351">
    <property type="component" value="Chromosome"/>
</dbReference>
<protein>
    <submittedName>
        <fullName evidence="2">Uncharacterized protein</fullName>
    </submittedName>
</protein>
<accession>E3FRS0</accession>
<name>E3FRS0_STIAD</name>
<keyword evidence="3" id="KW-1185">Reference proteome</keyword>
<proteinExistence type="predicted"/>
<evidence type="ECO:0000313" key="2">
    <source>
        <dbReference type="EMBL" id="ADO68255.1"/>
    </source>
</evidence>
<dbReference type="OrthoDB" id="9990261at2"/>
<feature type="region of interest" description="Disordered" evidence="1">
    <location>
        <begin position="1"/>
        <end position="65"/>
    </location>
</feature>
<reference evidence="2 3" key="1">
    <citation type="journal article" date="2011" name="Mol. Biol. Evol.">
        <title>Comparative genomic analysis of fruiting body formation in Myxococcales.</title>
        <authorList>
            <person name="Huntley S."/>
            <person name="Hamann N."/>
            <person name="Wegener-Feldbrugge S."/>
            <person name="Treuner-Lange A."/>
            <person name="Kube M."/>
            <person name="Reinhardt R."/>
            <person name="Klages S."/>
            <person name="Muller R."/>
            <person name="Ronning C.M."/>
            <person name="Nierman W.C."/>
            <person name="Sogaard-Andersen L."/>
        </authorList>
    </citation>
    <scope>NUCLEOTIDE SEQUENCE [LARGE SCALE GENOMIC DNA]</scope>
    <source>
        <strain evidence="2 3">DW4/3-1</strain>
    </source>
</reference>
<gene>
    <name evidence="2" type="ordered locus">STAUR_0446</name>
</gene>
<evidence type="ECO:0000313" key="3">
    <source>
        <dbReference type="Proteomes" id="UP000001351"/>
    </source>
</evidence>
<dbReference type="KEGG" id="sur:STAUR_0446"/>
<dbReference type="EMBL" id="CP002271">
    <property type="protein sequence ID" value="ADO68255.1"/>
    <property type="molecule type" value="Genomic_DNA"/>
</dbReference>
<evidence type="ECO:0000256" key="1">
    <source>
        <dbReference type="SAM" id="MobiDB-lite"/>
    </source>
</evidence>
<dbReference type="AlphaFoldDB" id="E3FRS0"/>
<dbReference type="STRING" id="378806.STAUR_0446"/>
<feature type="compositionally biased region" description="Basic and acidic residues" evidence="1">
    <location>
        <begin position="48"/>
        <end position="58"/>
    </location>
</feature>
<dbReference type="RefSeq" id="WP_013374158.1">
    <property type="nucleotide sequence ID" value="NC_014623.1"/>
</dbReference>